<proteinExistence type="predicted"/>
<dbReference type="Proteomes" id="UP001189429">
    <property type="component" value="Unassembled WGS sequence"/>
</dbReference>
<feature type="non-terminal residue" evidence="2">
    <location>
        <position position="75"/>
    </location>
</feature>
<evidence type="ECO:0000313" key="2">
    <source>
        <dbReference type="EMBL" id="CAK0795062.1"/>
    </source>
</evidence>
<keyword evidence="3" id="KW-1185">Reference proteome</keyword>
<reference evidence="2" key="1">
    <citation type="submission" date="2023-10" db="EMBL/GenBank/DDBJ databases">
        <authorList>
            <person name="Chen Y."/>
            <person name="Shah S."/>
            <person name="Dougan E. K."/>
            <person name="Thang M."/>
            <person name="Chan C."/>
        </authorList>
    </citation>
    <scope>NUCLEOTIDE SEQUENCE [LARGE SCALE GENOMIC DNA]</scope>
</reference>
<sequence>MAMAAGKATEFDAEENSKGKTENTPLLGEKSEGKSVGLKLSGLSDFGPIKFFLELQEHFGYKLLALLFIVQHNLK</sequence>
<protein>
    <submittedName>
        <fullName evidence="2">Uncharacterized protein</fullName>
    </submittedName>
</protein>
<dbReference type="EMBL" id="CAUYUJ010001252">
    <property type="protein sequence ID" value="CAK0795062.1"/>
    <property type="molecule type" value="Genomic_DNA"/>
</dbReference>
<organism evidence="2 3">
    <name type="scientific">Prorocentrum cordatum</name>
    <dbReference type="NCBI Taxonomy" id="2364126"/>
    <lineage>
        <taxon>Eukaryota</taxon>
        <taxon>Sar</taxon>
        <taxon>Alveolata</taxon>
        <taxon>Dinophyceae</taxon>
        <taxon>Prorocentrales</taxon>
        <taxon>Prorocentraceae</taxon>
        <taxon>Prorocentrum</taxon>
    </lineage>
</organism>
<comment type="caution">
    <text evidence="2">The sequence shown here is derived from an EMBL/GenBank/DDBJ whole genome shotgun (WGS) entry which is preliminary data.</text>
</comment>
<name>A0ABN9PRR3_9DINO</name>
<accession>A0ABN9PRR3</accession>
<evidence type="ECO:0000313" key="3">
    <source>
        <dbReference type="Proteomes" id="UP001189429"/>
    </source>
</evidence>
<feature type="region of interest" description="Disordered" evidence="1">
    <location>
        <begin position="1"/>
        <end position="34"/>
    </location>
</feature>
<evidence type="ECO:0000256" key="1">
    <source>
        <dbReference type="SAM" id="MobiDB-lite"/>
    </source>
</evidence>
<gene>
    <name evidence="2" type="ORF">PCOR1329_LOCUS4839</name>
</gene>